<organism evidence="2 3">
    <name type="scientific">Nocardia cyriacigeorgica</name>
    <dbReference type="NCBI Taxonomy" id="135487"/>
    <lineage>
        <taxon>Bacteria</taxon>
        <taxon>Bacillati</taxon>
        <taxon>Actinomycetota</taxon>
        <taxon>Actinomycetes</taxon>
        <taxon>Mycobacteriales</taxon>
        <taxon>Nocardiaceae</taxon>
        <taxon>Nocardia</taxon>
    </lineage>
</organism>
<dbReference type="AlphaFoldDB" id="A0A6P1CRI5"/>
<comment type="caution">
    <text evidence="2">The sequence shown here is derived from an EMBL/GenBank/DDBJ whole genome shotgun (WGS) entry which is preliminary data.</text>
</comment>
<dbReference type="Proteomes" id="UP000471166">
    <property type="component" value="Unassembled WGS sequence"/>
</dbReference>
<name>A0A6P1CRI5_9NOCA</name>
<gene>
    <name evidence="2" type="ORF">GV791_09295</name>
</gene>
<evidence type="ECO:0000313" key="3">
    <source>
        <dbReference type="Proteomes" id="UP000471166"/>
    </source>
</evidence>
<dbReference type="Gene3D" id="3.40.109.10">
    <property type="entry name" value="NADH Oxidase"/>
    <property type="match status" value="1"/>
</dbReference>
<dbReference type="GO" id="GO:0016491">
    <property type="term" value="F:oxidoreductase activity"/>
    <property type="evidence" value="ECO:0007669"/>
    <property type="project" value="InterPro"/>
</dbReference>
<protein>
    <recommendedName>
        <fullName evidence="4">NAD(P)H nitroreductase RV3131/MT3217</fullName>
    </recommendedName>
</protein>
<dbReference type="EMBL" id="JAAGVB010000011">
    <property type="protein sequence ID" value="NEW32755.1"/>
    <property type="molecule type" value="Genomic_DNA"/>
</dbReference>
<dbReference type="PANTHER" id="PTHR23026">
    <property type="entry name" value="NADPH NITROREDUCTASE"/>
    <property type="match status" value="1"/>
</dbReference>
<sequence>MIWTGGRTGDYRPSMRDPMPIRSVFARENTGTMMESNANVATSAPDLTTVRTALQQASRAPSVHNTQPWRWEFDGTQLSLYRDNDRLLTAADPNGRQLVISCGAMLHHLRTVLTASGWRTELERVPDPERPDLLARMTFRPWPDPPEGVIARAAAIERRRTDRLPMAAPTGFEEIMRSARMLASPHEIELDVLDDSARQLLADASREASAKRRYDMDYQAELHWWTGHLPEREGVPRTALPSSAEASHVPVARTFPPVPHSDRRGDTDDQAKLVVLSSAGNSLTDWLHVGEALSAVLLECTREGLATCALTHITELVSARKALEPLIVCDGVPQVLIRVGVAPAETASPTPTPRRPVDEILTIRPGTARDLD</sequence>
<evidence type="ECO:0008006" key="4">
    <source>
        <dbReference type="Google" id="ProtNLM"/>
    </source>
</evidence>
<dbReference type="SUPFAM" id="SSF55469">
    <property type="entry name" value="FMN-dependent nitroreductase-like"/>
    <property type="match status" value="1"/>
</dbReference>
<reference evidence="2 3" key="1">
    <citation type="submission" date="2020-01" db="EMBL/GenBank/DDBJ databases">
        <title>Genetics and antimicrobial susceptibilities of Nocardia species isolated from the soil; a comparison with species isolated from humans.</title>
        <authorList>
            <person name="Carrasco G."/>
            <person name="Monzon S."/>
            <person name="Sansegundo M."/>
            <person name="Garcia E."/>
            <person name="Garrido N."/>
            <person name="Medina M.J."/>
            <person name="Villalon P."/>
            <person name="Ramirez-Arocha A.C."/>
            <person name="Jimenez P."/>
            <person name="Cuesta I."/>
            <person name="Valdezate S."/>
        </authorList>
    </citation>
    <scope>NUCLEOTIDE SEQUENCE [LARGE SCALE GENOMIC DNA]</scope>
    <source>
        <strain evidence="2 3">CNM20110626</strain>
    </source>
</reference>
<feature type="region of interest" description="Disordered" evidence="1">
    <location>
        <begin position="345"/>
        <end position="372"/>
    </location>
</feature>
<proteinExistence type="predicted"/>
<dbReference type="InterPro" id="IPR050627">
    <property type="entry name" value="Nitroreductase/BluB"/>
</dbReference>
<dbReference type="PANTHER" id="PTHR23026:SF123">
    <property type="entry name" value="NAD(P)H NITROREDUCTASE RV3131-RELATED"/>
    <property type="match status" value="1"/>
</dbReference>
<feature type="region of interest" description="Disordered" evidence="1">
    <location>
        <begin position="242"/>
        <end position="266"/>
    </location>
</feature>
<dbReference type="NCBIfam" id="NF047509">
    <property type="entry name" value="Rv3131_FMN_oxido"/>
    <property type="match status" value="1"/>
</dbReference>
<accession>A0A6P1CRI5</accession>
<dbReference type="InterPro" id="IPR000415">
    <property type="entry name" value="Nitroreductase-like"/>
</dbReference>
<evidence type="ECO:0000313" key="2">
    <source>
        <dbReference type="EMBL" id="NEW32755.1"/>
    </source>
</evidence>
<evidence type="ECO:0000256" key="1">
    <source>
        <dbReference type="SAM" id="MobiDB-lite"/>
    </source>
</evidence>